<evidence type="ECO:0000256" key="5">
    <source>
        <dbReference type="ARBA" id="ARBA00023136"/>
    </source>
</evidence>
<dbReference type="GO" id="GO:0007155">
    <property type="term" value="P:cell adhesion"/>
    <property type="evidence" value="ECO:0007669"/>
    <property type="project" value="UniProtKB-KW"/>
</dbReference>
<dbReference type="SUPFAM" id="SSF49785">
    <property type="entry name" value="Galactose-binding domain-like"/>
    <property type="match status" value="3"/>
</dbReference>
<comment type="subcellular location">
    <subcellularLocation>
        <location evidence="1">Endomembrane system</location>
        <topology evidence="1">Peripheral membrane protein</topology>
    </subcellularLocation>
    <subcellularLocation>
        <location evidence="2">Secreted</location>
    </subcellularLocation>
</comment>
<evidence type="ECO:0000256" key="2">
    <source>
        <dbReference type="ARBA" id="ARBA00004613"/>
    </source>
</evidence>
<feature type="domain" description="F5/8 type C" evidence="8">
    <location>
        <begin position="176"/>
        <end position="324"/>
    </location>
</feature>
<evidence type="ECO:0000256" key="7">
    <source>
        <dbReference type="SAM" id="SignalP"/>
    </source>
</evidence>
<dbReference type="InterPro" id="IPR050633">
    <property type="entry name" value="Neuropilin_MCO_CoagFactor"/>
</dbReference>
<evidence type="ECO:0000256" key="4">
    <source>
        <dbReference type="ARBA" id="ARBA00022889"/>
    </source>
</evidence>
<evidence type="ECO:0000313" key="10">
    <source>
        <dbReference type="Proteomes" id="UP000663852"/>
    </source>
</evidence>
<dbReference type="OrthoDB" id="9972451at2759"/>
<evidence type="ECO:0000313" key="9">
    <source>
        <dbReference type="EMBL" id="CAF0892731.1"/>
    </source>
</evidence>
<accession>A0A813Z3D9</accession>
<dbReference type="CDD" id="cd00057">
    <property type="entry name" value="FA58C"/>
    <property type="match status" value="2"/>
</dbReference>
<dbReference type="InterPro" id="IPR008979">
    <property type="entry name" value="Galactose-bd-like_sf"/>
</dbReference>
<reference evidence="9" key="1">
    <citation type="submission" date="2021-02" db="EMBL/GenBank/DDBJ databases">
        <authorList>
            <person name="Nowell W R."/>
        </authorList>
    </citation>
    <scope>NUCLEOTIDE SEQUENCE</scope>
</reference>
<dbReference type="PROSITE" id="PS50022">
    <property type="entry name" value="FA58C_3"/>
    <property type="match status" value="2"/>
</dbReference>
<proteinExistence type="predicted"/>
<name>A0A813Z3D9_ADIRI</name>
<evidence type="ECO:0000256" key="6">
    <source>
        <dbReference type="ARBA" id="ARBA00023157"/>
    </source>
</evidence>
<evidence type="ECO:0000256" key="3">
    <source>
        <dbReference type="ARBA" id="ARBA00022525"/>
    </source>
</evidence>
<keyword evidence="6" id="KW-1015">Disulfide bond</keyword>
<dbReference type="Pfam" id="PF00754">
    <property type="entry name" value="F5_F8_type_C"/>
    <property type="match status" value="2"/>
</dbReference>
<dbReference type="AlphaFoldDB" id="A0A813Z3D9"/>
<evidence type="ECO:0000256" key="1">
    <source>
        <dbReference type="ARBA" id="ARBA00004184"/>
    </source>
</evidence>
<dbReference type="Proteomes" id="UP000663852">
    <property type="component" value="Unassembled WGS sequence"/>
</dbReference>
<protein>
    <recommendedName>
        <fullName evidence="8">F5/8 type C domain-containing protein</fullName>
    </recommendedName>
</protein>
<keyword evidence="4" id="KW-0130">Cell adhesion</keyword>
<feature type="domain" description="F5/8 type C" evidence="8">
    <location>
        <begin position="22"/>
        <end position="173"/>
    </location>
</feature>
<dbReference type="SMART" id="SM00231">
    <property type="entry name" value="FA58C"/>
    <property type="match status" value="2"/>
</dbReference>
<dbReference type="GO" id="GO:0012505">
    <property type="term" value="C:endomembrane system"/>
    <property type="evidence" value="ECO:0007669"/>
    <property type="project" value="UniProtKB-SubCell"/>
</dbReference>
<sequence>MVTVLLLFCLVGLHIQIINASCSVPLGLSTGEIKDWQITASSVDEQRKEQCQANFLRLYSNVNDRAWCPRTNQPHQWIQIDLGTPTKFHGFITQGRPGSGEWITALLISHSLDYYQWNYITDTEGNQKIFTGNQDAVSVRYQYFQTPFYARFIRFHIVSWNLRPSLRLELVGCQECNKPLVYLPYTRFSASSSVPTRYRATCQPRDAFLLSNKGWCARYKQVKDNWLQIDIGHPTRVTALITKGRGDHGEQWVTKYTVAFSNDTRLWIYYNDVQRTEPKIFSGNYDKSLERVHYLNQPFTARFVRFFPKEWNGRLSMRAGLLGCPHDGSCCLGYFRVRPETPCVENLAHRKRIILNDLVPASIYSPQQTFLSYLIDGYTAPSRCATIDSTRCRNNEPHIIIDLNRNYHVHGVVIHQLDSFSHLSQDDYISRFQLDRIVVYITRDIHLDPDQLTTSQCSFVTRTDYSTLSQCLHLQCESPIIGRYIHIQLFGIKTVSNRTQTRFSLPFKAHFCEIYAYN</sequence>
<feature type="signal peptide" evidence="7">
    <location>
        <begin position="1"/>
        <end position="20"/>
    </location>
</feature>
<feature type="chain" id="PRO_5032958463" description="F5/8 type C domain-containing protein" evidence="7">
    <location>
        <begin position="21"/>
        <end position="518"/>
    </location>
</feature>
<keyword evidence="7" id="KW-0732">Signal</keyword>
<gene>
    <name evidence="9" type="ORF">EDS130_LOCUS9371</name>
</gene>
<dbReference type="PANTHER" id="PTHR46806">
    <property type="entry name" value="F5/8 TYPE C DOMAIN-CONTAINING PROTEIN"/>
    <property type="match status" value="1"/>
</dbReference>
<dbReference type="GO" id="GO:0038023">
    <property type="term" value="F:signaling receptor activity"/>
    <property type="evidence" value="ECO:0007669"/>
    <property type="project" value="TreeGrafter"/>
</dbReference>
<dbReference type="InterPro" id="IPR000421">
    <property type="entry name" value="FA58C"/>
</dbReference>
<dbReference type="Gene3D" id="2.60.120.260">
    <property type="entry name" value="Galactose-binding domain-like"/>
    <property type="match status" value="3"/>
</dbReference>
<organism evidence="9 10">
    <name type="scientific">Adineta ricciae</name>
    <name type="common">Rotifer</name>
    <dbReference type="NCBI Taxonomy" id="249248"/>
    <lineage>
        <taxon>Eukaryota</taxon>
        <taxon>Metazoa</taxon>
        <taxon>Spiralia</taxon>
        <taxon>Gnathifera</taxon>
        <taxon>Rotifera</taxon>
        <taxon>Eurotatoria</taxon>
        <taxon>Bdelloidea</taxon>
        <taxon>Adinetida</taxon>
        <taxon>Adinetidae</taxon>
        <taxon>Adineta</taxon>
    </lineage>
</organism>
<dbReference type="EMBL" id="CAJNOJ010000031">
    <property type="protein sequence ID" value="CAF0892731.1"/>
    <property type="molecule type" value="Genomic_DNA"/>
</dbReference>
<keyword evidence="5" id="KW-0472">Membrane</keyword>
<keyword evidence="3" id="KW-0964">Secreted</keyword>
<comment type="caution">
    <text evidence="9">The sequence shown here is derived from an EMBL/GenBank/DDBJ whole genome shotgun (WGS) entry which is preliminary data.</text>
</comment>
<dbReference type="PROSITE" id="PS01286">
    <property type="entry name" value="FA58C_2"/>
    <property type="match status" value="1"/>
</dbReference>
<dbReference type="GO" id="GO:0005576">
    <property type="term" value="C:extracellular region"/>
    <property type="evidence" value="ECO:0007669"/>
    <property type="project" value="UniProtKB-SubCell"/>
</dbReference>
<dbReference type="PANTHER" id="PTHR46806:SF5">
    <property type="entry name" value="F5_8 TYPE C DOMAIN-CONTAINING PROTEIN"/>
    <property type="match status" value="1"/>
</dbReference>
<evidence type="ECO:0000259" key="8">
    <source>
        <dbReference type="PROSITE" id="PS50022"/>
    </source>
</evidence>
<dbReference type="GO" id="GO:0005886">
    <property type="term" value="C:plasma membrane"/>
    <property type="evidence" value="ECO:0007669"/>
    <property type="project" value="TreeGrafter"/>
</dbReference>